<evidence type="ECO:0000256" key="1">
    <source>
        <dbReference type="SAM" id="MobiDB-lite"/>
    </source>
</evidence>
<feature type="transmembrane region" description="Helical" evidence="2">
    <location>
        <begin position="75"/>
        <end position="96"/>
    </location>
</feature>
<dbReference type="InterPro" id="IPR038863">
    <property type="entry name" value="Put_Complex_I_su8"/>
</dbReference>
<accession>A0A835ZFI9</accession>
<name>A0A835ZFI9_9STRA</name>
<gene>
    <name evidence="3" type="ORF">JKP88DRAFT_192777</name>
</gene>
<sequence>MAARFAFRRAVVSSSARSALRGGGHHHEPMMPPMARQPRPTQRLHEEQELMWDDSVAPELCLDFDAPHISRTQGLLWWLGGLGFFAAVFNIVKLSYPEGRREALPRTATMPPAAFDPVDLFTGKRGRLGVAAEEEEE</sequence>
<feature type="region of interest" description="Disordered" evidence="1">
    <location>
        <begin position="17"/>
        <end position="40"/>
    </location>
</feature>
<comment type="caution">
    <text evidence="3">The sequence shown here is derived from an EMBL/GenBank/DDBJ whole genome shotgun (WGS) entry which is preliminary data.</text>
</comment>
<reference evidence="3" key="1">
    <citation type="submission" date="2021-02" db="EMBL/GenBank/DDBJ databases">
        <title>First Annotated Genome of the Yellow-green Alga Tribonema minus.</title>
        <authorList>
            <person name="Mahan K.M."/>
        </authorList>
    </citation>
    <scope>NUCLEOTIDE SEQUENCE</scope>
    <source>
        <strain evidence="3">UTEX B ZZ1240</strain>
    </source>
</reference>
<keyword evidence="2" id="KW-1133">Transmembrane helix</keyword>
<dbReference type="Proteomes" id="UP000664859">
    <property type="component" value="Unassembled WGS sequence"/>
</dbReference>
<organism evidence="3 4">
    <name type="scientific">Tribonema minus</name>
    <dbReference type="NCBI Taxonomy" id="303371"/>
    <lineage>
        <taxon>Eukaryota</taxon>
        <taxon>Sar</taxon>
        <taxon>Stramenopiles</taxon>
        <taxon>Ochrophyta</taxon>
        <taxon>PX clade</taxon>
        <taxon>Xanthophyceae</taxon>
        <taxon>Tribonematales</taxon>
        <taxon>Tribonemataceae</taxon>
        <taxon>Tribonema</taxon>
    </lineage>
</organism>
<keyword evidence="2" id="KW-0812">Transmembrane</keyword>
<evidence type="ECO:0000313" key="4">
    <source>
        <dbReference type="Proteomes" id="UP000664859"/>
    </source>
</evidence>
<keyword evidence="2" id="KW-0472">Membrane</keyword>
<dbReference type="PANTHER" id="PTHR36401">
    <property type="entry name" value="NADH DEHYDROGENASE [UBIQUINONE] 1 BETA SUBCOMPLEX SUBUNIT 8, MITOCHONDRIAL"/>
    <property type="match status" value="1"/>
</dbReference>
<evidence type="ECO:0000313" key="3">
    <source>
        <dbReference type="EMBL" id="KAG5189544.1"/>
    </source>
</evidence>
<dbReference type="PANTHER" id="PTHR36401:SF1">
    <property type="entry name" value="NADH DEHYDROGENASE [UBIQUINONE] 1 BETA SUBCOMPLEX SUBUNIT 8, MITOCHONDRIAL"/>
    <property type="match status" value="1"/>
</dbReference>
<proteinExistence type="predicted"/>
<dbReference type="AlphaFoldDB" id="A0A835ZFI9"/>
<dbReference type="EMBL" id="JAFCMP010000048">
    <property type="protein sequence ID" value="KAG5189544.1"/>
    <property type="molecule type" value="Genomic_DNA"/>
</dbReference>
<dbReference type="OrthoDB" id="75067at2759"/>
<keyword evidence="4" id="KW-1185">Reference proteome</keyword>
<evidence type="ECO:0000256" key="2">
    <source>
        <dbReference type="SAM" id="Phobius"/>
    </source>
</evidence>
<protein>
    <submittedName>
        <fullName evidence="3">Uncharacterized protein</fullName>
    </submittedName>
</protein>